<feature type="transmembrane region" description="Helical" evidence="2">
    <location>
        <begin position="129"/>
        <end position="149"/>
    </location>
</feature>
<dbReference type="AlphaFoldDB" id="A0A3A2Z501"/>
<keyword evidence="2" id="KW-1133">Transmembrane helix</keyword>
<feature type="transmembrane region" description="Helical" evidence="2">
    <location>
        <begin position="78"/>
        <end position="99"/>
    </location>
</feature>
<feature type="compositionally biased region" description="Basic and acidic residues" evidence="1">
    <location>
        <begin position="220"/>
        <end position="232"/>
    </location>
</feature>
<dbReference type="EMBL" id="MVGC01000618">
    <property type="protein sequence ID" value="RJE18129.1"/>
    <property type="molecule type" value="Genomic_DNA"/>
</dbReference>
<feature type="compositionally biased region" description="Basic and acidic residues" evidence="1">
    <location>
        <begin position="240"/>
        <end position="250"/>
    </location>
</feature>
<name>A0A3A2Z501_9EURO</name>
<keyword evidence="2" id="KW-0472">Membrane</keyword>
<sequence length="250" mass="27866">MSGQLAAVVGKRIMAESAKNHFGQEDPYFEEVPASRLGRAFGKTTQKRRKAIPPGLSDNDAKILTQVKRRAYRLDYSLFSLCGVRFGWSSVIALFPFIGDGADAALALMVIRTCEKIDGGLPSRLRMMMLLNLVFDFLIGLVPFVGDIADAVYKCNSRNAILLEKHLREKGAKSLKKQKKQPNQVQDQVVDMSLPDEFDKNEEHGVVDTKSGMEMPVKPESARHPQRNRAERGWFGGSNRVEEDLERGGA</sequence>
<evidence type="ECO:0000313" key="4">
    <source>
        <dbReference type="Proteomes" id="UP000266188"/>
    </source>
</evidence>
<dbReference type="Proteomes" id="UP000266188">
    <property type="component" value="Unassembled WGS sequence"/>
</dbReference>
<protein>
    <recommendedName>
        <fullName evidence="5">PH domain protein</fullName>
    </recommendedName>
</protein>
<reference evidence="4" key="1">
    <citation type="submission" date="2017-02" db="EMBL/GenBank/DDBJ databases">
        <authorList>
            <person name="Tafer H."/>
            <person name="Lopandic K."/>
        </authorList>
    </citation>
    <scope>NUCLEOTIDE SEQUENCE [LARGE SCALE GENOMIC DNA]</scope>
    <source>
        <strain evidence="4">CBS 366.77</strain>
    </source>
</reference>
<dbReference type="OrthoDB" id="2103474at2759"/>
<evidence type="ECO:0000313" key="3">
    <source>
        <dbReference type="EMBL" id="RJE18129.1"/>
    </source>
</evidence>
<evidence type="ECO:0000256" key="2">
    <source>
        <dbReference type="SAM" id="Phobius"/>
    </source>
</evidence>
<feature type="region of interest" description="Disordered" evidence="1">
    <location>
        <begin position="173"/>
        <end position="250"/>
    </location>
</feature>
<evidence type="ECO:0008006" key="5">
    <source>
        <dbReference type="Google" id="ProtNLM"/>
    </source>
</evidence>
<evidence type="ECO:0000256" key="1">
    <source>
        <dbReference type="SAM" id="MobiDB-lite"/>
    </source>
</evidence>
<comment type="caution">
    <text evidence="3">The sequence shown here is derived from an EMBL/GenBank/DDBJ whole genome shotgun (WGS) entry which is preliminary data.</text>
</comment>
<feature type="compositionally biased region" description="Basic and acidic residues" evidence="1">
    <location>
        <begin position="197"/>
        <end position="207"/>
    </location>
</feature>
<dbReference type="PANTHER" id="PTHR35519">
    <property type="entry name" value="MEMBRANE PROTEINS"/>
    <property type="match status" value="1"/>
</dbReference>
<keyword evidence="2" id="KW-0812">Transmembrane</keyword>
<dbReference type="STRING" id="2070753.A0A3A2Z501"/>
<accession>A0A3A2Z501</accession>
<dbReference type="InterPro" id="IPR025187">
    <property type="entry name" value="DUF4112"/>
</dbReference>
<gene>
    <name evidence="3" type="ORF">PHISCL_09533</name>
</gene>
<dbReference type="PANTHER" id="PTHR35519:SF2">
    <property type="entry name" value="PH DOMAIN PROTEIN"/>
    <property type="match status" value="1"/>
</dbReference>
<keyword evidence="4" id="KW-1185">Reference proteome</keyword>
<proteinExistence type="predicted"/>
<dbReference type="Pfam" id="PF13430">
    <property type="entry name" value="DUF4112"/>
    <property type="match status" value="1"/>
</dbReference>
<organism evidence="3 4">
    <name type="scientific">Aspergillus sclerotialis</name>
    <dbReference type="NCBI Taxonomy" id="2070753"/>
    <lineage>
        <taxon>Eukaryota</taxon>
        <taxon>Fungi</taxon>
        <taxon>Dikarya</taxon>
        <taxon>Ascomycota</taxon>
        <taxon>Pezizomycotina</taxon>
        <taxon>Eurotiomycetes</taxon>
        <taxon>Eurotiomycetidae</taxon>
        <taxon>Eurotiales</taxon>
        <taxon>Aspergillaceae</taxon>
        <taxon>Aspergillus</taxon>
        <taxon>Aspergillus subgen. Polypaecilum</taxon>
    </lineage>
</organism>